<sequence>MTWARFPTKPRSSSSSQPRLTDGVADSIPGTQPSRSRNHDFPVSSSVIRPVRLPLKSHFDGRQGHKKAGSDQLNSRPEAFIDRHSPPIPLPAMCVTPTRHPIVRLNPGA</sequence>
<reference evidence="2 3" key="1">
    <citation type="journal article" date="2019" name="PLoS ONE">
        <title>Comparative genome analysis indicates high evolutionary potential of pathogenicity genes in Colletotrichum tanaceti.</title>
        <authorList>
            <person name="Lelwala R.V."/>
            <person name="Korhonen P.K."/>
            <person name="Young N.D."/>
            <person name="Scott J.B."/>
            <person name="Ades P.A."/>
            <person name="Gasser R.B."/>
            <person name="Taylor P.W.J."/>
        </authorList>
    </citation>
    <scope>NUCLEOTIDE SEQUENCE [LARGE SCALE GENOMIC DNA]</scope>
    <source>
        <strain evidence="2">BRIP57314</strain>
    </source>
</reference>
<proteinExistence type="predicted"/>
<name>A0A4U6XAZ3_9PEZI</name>
<dbReference type="EMBL" id="PJEX01000232">
    <property type="protein sequence ID" value="TKW52534.1"/>
    <property type="molecule type" value="Genomic_DNA"/>
</dbReference>
<protein>
    <submittedName>
        <fullName evidence="2">Uncharacterized protein</fullName>
    </submittedName>
</protein>
<gene>
    <name evidence="2" type="ORF">CTA1_13431</name>
</gene>
<feature type="region of interest" description="Disordered" evidence="1">
    <location>
        <begin position="1"/>
        <end position="88"/>
    </location>
</feature>
<organism evidence="2 3">
    <name type="scientific">Colletotrichum tanaceti</name>
    <dbReference type="NCBI Taxonomy" id="1306861"/>
    <lineage>
        <taxon>Eukaryota</taxon>
        <taxon>Fungi</taxon>
        <taxon>Dikarya</taxon>
        <taxon>Ascomycota</taxon>
        <taxon>Pezizomycotina</taxon>
        <taxon>Sordariomycetes</taxon>
        <taxon>Hypocreomycetidae</taxon>
        <taxon>Glomerellales</taxon>
        <taxon>Glomerellaceae</taxon>
        <taxon>Colletotrichum</taxon>
        <taxon>Colletotrichum destructivum species complex</taxon>
    </lineage>
</organism>
<keyword evidence="3" id="KW-1185">Reference proteome</keyword>
<evidence type="ECO:0000256" key="1">
    <source>
        <dbReference type="SAM" id="MobiDB-lite"/>
    </source>
</evidence>
<evidence type="ECO:0000313" key="2">
    <source>
        <dbReference type="EMBL" id="TKW52534.1"/>
    </source>
</evidence>
<evidence type="ECO:0000313" key="3">
    <source>
        <dbReference type="Proteomes" id="UP000310108"/>
    </source>
</evidence>
<comment type="caution">
    <text evidence="2">The sequence shown here is derived from an EMBL/GenBank/DDBJ whole genome shotgun (WGS) entry which is preliminary data.</text>
</comment>
<dbReference type="AlphaFoldDB" id="A0A4U6XAZ3"/>
<feature type="compositionally biased region" description="Polar residues" evidence="1">
    <location>
        <begin position="10"/>
        <end position="19"/>
    </location>
</feature>
<accession>A0A4U6XAZ3</accession>
<dbReference type="Proteomes" id="UP000310108">
    <property type="component" value="Unassembled WGS sequence"/>
</dbReference>